<dbReference type="PANTHER" id="PTHR38248">
    <property type="entry name" value="FUNK1 6"/>
    <property type="match status" value="1"/>
</dbReference>
<evidence type="ECO:0000259" key="2">
    <source>
        <dbReference type="PROSITE" id="PS50011"/>
    </source>
</evidence>
<name>A0A9P3LEX1_9APHY</name>
<dbReference type="InterPro" id="IPR011009">
    <property type="entry name" value="Kinase-like_dom_sf"/>
</dbReference>
<comment type="caution">
    <text evidence="3">The sequence shown here is derived from an EMBL/GenBank/DDBJ whole genome shotgun (WGS) entry which is preliminary data.</text>
</comment>
<dbReference type="GO" id="GO:0005524">
    <property type="term" value="F:ATP binding"/>
    <property type="evidence" value="ECO:0007669"/>
    <property type="project" value="InterPro"/>
</dbReference>
<evidence type="ECO:0000313" key="3">
    <source>
        <dbReference type="EMBL" id="GJE92034.1"/>
    </source>
</evidence>
<organism evidence="3 4">
    <name type="scientific">Phanerochaete sordida</name>
    <dbReference type="NCBI Taxonomy" id="48140"/>
    <lineage>
        <taxon>Eukaryota</taxon>
        <taxon>Fungi</taxon>
        <taxon>Dikarya</taxon>
        <taxon>Basidiomycota</taxon>
        <taxon>Agaricomycotina</taxon>
        <taxon>Agaricomycetes</taxon>
        <taxon>Polyporales</taxon>
        <taxon>Phanerochaetaceae</taxon>
        <taxon>Phanerochaete</taxon>
    </lineage>
</organism>
<evidence type="ECO:0000313" key="4">
    <source>
        <dbReference type="Proteomes" id="UP000703269"/>
    </source>
</evidence>
<protein>
    <recommendedName>
        <fullName evidence="2">Protein kinase domain-containing protein</fullName>
    </recommendedName>
</protein>
<dbReference type="InterPro" id="IPR008266">
    <property type="entry name" value="Tyr_kinase_AS"/>
</dbReference>
<feature type="region of interest" description="Disordered" evidence="1">
    <location>
        <begin position="109"/>
        <end position="156"/>
    </location>
</feature>
<accession>A0A9P3LEX1</accession>
<dbReference type="AlphaFoldDB" id="A0A9P3LEX1"/>
<dbReference type="InterPro" id="IPR040976">
    <property type="entry name" value="Pkinase_fungal"/>
</dbReference>
<dbReference type="EMBL" id="BPQB01000024">
    <property type="protein sequence ID" value="GJE92034.1"/>
    <property type="molecule type" value="Genomic_DNA"/>
</dbReference>
<dbReference type="InterPro" id="IPR000719">
    <property type="entry name" value="Prot_kinase_dom"/>
</dbReference>
<dbReference type="GO" id="GO:0004672">
    <property type="term" value="F:protein kinase activity"/>
    <property type="evidence" value="ECO:0007669"/>
    <property type="project" value="InterPro"/>
</dbReference>
<dbReference type="SUPFAM" id="SSF56112">
    <property type="entry name" value="Protein kinase-like (PK-like)"/>
    <property type="match status" value="1"/>
</dbReference>
<sequence length="779" mass="87999">MSSTDKYFVGAMPPGEFFEAFVTPRSGCAAIPSADFSTLSAARTVREISESIIRAVAKARICPSLRLFTTKVKKRNLGAQKVIPAHLRDKHRSMSENPLDEHDSEMEYMRRGSTDGCDKPQTSAPLQHKKADLCPPLAARTQSASKSRAKRKRDTDEYHDFATATLGFEVLRSLDEDPFCDTEDPGIPTSPLLRHAAPPENSPRNPSTDSPKSSTFTRATPEAAATRSRLVAYAQATFARQQRCFLFQIVVIRDEARFIRWDRSGAIVTRRFSVIDHPHLTEFLWRFDHMSDLQRGRDSSATLASRRELKLFEDAMSKFLRSNSSGVRKIPDADRSLDTTDTYPTWKIRVANQATGESTALVTRRPFAGHRDMFGRSTRAYLALDLRTSRLVFLKDSWRADNPRLRPEFRTYQELRAHDVPFIPYPAYGGDVHSADGSMHETTCHLLSKKRSSWRITHIRLEGFIHHRLVQDIAYPLETIQDERELMQACHDALIALDRAYRELGIIHRDISSMNVMLTHDGKCVLSDWDHAGTLDQKARGVGTFQFMSARLVDPQSKGINERVDDLESLFWVLLWIAILRFGVGWCDKDLHFFRDPGPNDPFDAGMRKTDHLLSRGYRGRFRSKAFAMFLRDMASTWATYNLALPSNDPEEASEPRLTSPENTQKLELMKEPSFWAEKIMSGIRAYDAEQAAAGRNPRQHPLDPDSHPIMPDQDRSPQNCPAVAPLNVPASVIAGRKRKTPPEETADDHPGGGTREAEGADLPRRSKRLKAARKACSC</sequence>
<dbReference type="OrthoDB" id="2802734at2759"/>
<dbReference type="PROSITE" id="PS50011">
    <property type="entry name" value="PROTEIN_KINASE_DOM"/>
    <property type="match status" value="1"/>
</dbReference>
<feature type="region of interest" description="Disordered" evidence="1">
    <location>
        <begin position="179"/>
        <end position="221"/>
    </location>
</feature>
<feature type="compositionally biased region" description="Basic residues" evidence="1">
    <location>
        <begin position="766"/>
        <end position="779"/>
    </location>
</feature>
<feature type="region of interest" description="Disordered" evidence="1">
    <location>
        <begin position="691"/>
        <end position="779"/>
    </location>
</feature>
<reference evidence="3 4" key="1">
    <citation type="submission" date="2021-08" db="EMBL/GenBank/DDBJ databases">
        <title>Draft Genome Sequence of Phanerochaete sordida strain YK-624.</title>
        <authorList>
            <person name="Mori T."/>
            <person name="Dohra H."/>
            <person name="Suzuki T."/>
            <person name="Kawagishi H."/>
            <person name="Hirai H."/>
        </authorList>
    </citation>
    <scope>NUCLEOTIDE SEQUENCE [LARGE SCALE GENOMIC DNA]</scope>
    <source>
        <strain evidence="3 4">YK-624</strain>
    </source>
</reference>
<dbReference type="PROSITE" id="PS00109">
    <property type="entry name" value="PROTEIN_KINASE_TYR"/>
    <property type="match status" value="1"/>
</dbReference>
<dbReference type="PANTHER" id="PTHR38248:SF2">
    <property type="entry name" value="FUNK1 11"/>
    <property type="match status" value="1"/>
</dbReference>
<dbReference type="Proteomes" id="UP000703269">
    <property type="component" value="Unassembled WGS sequence"/>
</dbReference>
<feature type="domain" description="Protein kinase" evidence="2">
    <location>
        <begin position="287"/>
        <end position="711"/>
    </location>
</feature>
<proteinExistence type="predicted"/>
<feature type="compositionally biased region" description="Basic and acidic residues" evidence="1">
    <location>
        <begin position="109"/>
        <end position="118"/>
    </location>
</feature>
<gene>
    <name evidence="3" type="ORF">PsYK624_081870</name>
</gene>
<dbReference type="Pfam" id="PF17667">
    <property type="entry name" value="Pkinase_fungal"/>
    <property type="match status" value="1"/>
</dbReference>
<feature type="compositionally biased region" description="Basic and acidic residues" evidence="1">
    <location>
        <begin position="748"/>
        <end position="765"/>
    </location>
</feature>
<keyword evidence="4" id="KW-1185">Reference proteome</keyword>
<dbReference type="Gene3D" id="1.10.510.10">
    <property type="entry name" value="Transferase(Phosphotransferase) domain 1"/>
    <property type="match status" value="1"/>
</dbReference>
<feature type="compositionally biased region" description="Polar residues" evidence="1">
    <location>
        <begin position="202"/>
        <end position="218"/>
    </location>
</feature>
<evidence type="ECO:0000256" key="1">
    <source>
        <dbReference type="SAM" id="MobiDB-lite"/>
    </source>
</evidence>